<sequence>MNNKQKFKGIVVPAVTPLTKDFKLDITALEKMFHNFHKHNVMPFVNGTTGESASLPFKLKKDYVIAASKIKYPGDMLYFGISANCLEESVTLAKIGFDHGVDAVAATLPSYYNLSDSQMIRYFEQLAEQVPGPIIIYNIPVTTRMSIPLYVIDELSAHERVIGTKDSERSDERLKESIKLWSAREDFCHFLGWAPKSTEALIDGSDGLIPSTGNICPHIYEEMYKAVKNGDNERAYKFQKLSDMMGDVYQKGKLLGESLWALKVCMHELELCEEFVMPPLYPLNDEERNKTLKHFRHNMEKENLLLKNSTNV</sequence>
<protein>
    <submittedName>
        <fullName evidence="5">4-hydroxy-tetrahydrodipicolinate synthase</fullName>
    </submittedName>
</protein>
<dbReference type="InterPro" id="IPR002220">
    <property type="entry name" value="DapA-like"/>
</dbReference>
<gene>
    <name evidence="5" type="ORF">SAMN05216490_2664</name>
</gene>
<dbReference type="SUPFAM" id="SSF51569">
    <property type="entry name" value="Aldolase"/>
    <property type="match status" value="1"/>
</dbReference>
<feature type="active site" description="Proton donor/acceptor" evidence="3">
    <location>
        <position position="137"/>
    </location>
</feature>
<dbReference type="Proteomes" id="UP000199679">
    <property type="component" value="Chromosome I"/>
</dbReference>
<dbReference type="PIRSF" id="PIRSF001365">
    <property type="entry name" value="DHDPS"/>
    <property type="match status" value="1"/>
</dbReference>
<dbReference type="PANTHER" id="PTHR42849">
    <property type="entry name" value="N-ACETYLNEURAMINATE LYASE"/>
    <property type="match status" value="1"/>
</dbReference>
<feature type="active site" description="Schiff-base intermediate with substrate" evidence="3">
    <location>
        <position position="165"/>
    </location>
</feature>
<dbReference type="InterPro" id="IPR013785">
    <property type="entry name" value="Aldolase_TIM"/>
</dbReference>
<proteinExistence type="inferred from homology"/>
<dbReference type="CDD" id="cd00408">
    <property type="entry name" value="DHDPS-like"/>
    <property type="match status" value="1"/>
</dbReference>
<reference evidence="5 6" key="1">
    <citation type="submission" date="2016-10" db="EMBL/GenBank/DDBJ databases">
        <authorList>
            <person name="de Groot N.N."/>
        </authorList>
    </citation>
    <scope>NUCLEOTIDE SEQUENCE [LARGE SCALE GENOMIC DNA]</scope>
    <source>
        <strain evidence="5 6">MP1X4</strain>
    </source>
</reference>
<feature type="binding site" evidence="4">
    <location>
        <position position="209"/>
    </location>
    <ligand>
        <name>pyruvate</name>
        <dbReference type="ChEBI" id="CHEBI:15361"/>
    </ligand>
</feature>
<dbReference type="OrthoDB" id="9782828at2"/>
<evidence type="ECO:0000256" key="3">
    <source>
        <dbReference type="PIRSR" id="PIRSR001365-1"/>
    </source>
</evidence>
<dbReference type="EMBL" id="LT629740">
    <property type="protein sequence ID" value="SDT17903.1"/>
    <property type="molecule type" value="Genomic_DNA"/>
</dbReference>
<name>A0A1H1Y8X4_MUCMA</name>
<accession>A0A1H1Y8X4</accession>
<dbReference type="STRING" id="652787.SAMN05216490_2664"/>
<keyword evidence="1 2" id="KW-0456">Lyase</keyword>
<dbReference type="Pfam" id="PF00701">
    <property type="entry name" value="DHDPS"/>
    <property type="match status" value="1"/>
</dbReference>
<dbReference type="SMART" id="SM01130">
    <property type="entry name" value="DHDPS"/>
    <property type="match status" value="1"/>
</dbReference>
<dbReference type="GO" id="GO:0019262">
    <property type="term" value="P:N-acetylneuraminate catabolic process"/>
    <property type="evidence" value="ECO:0007669"/>
    <property type="project" value="TreeGrafter"/>
</dbReference>
<feature type="binding site" evidence="4">
    <location>
        <position position="49"/>
    </location>
    <ligand>
        <name>pyruvate</name>
        <dbReference type="ChEBI" id="CHEBI:15361"/>
    </ligand>
</feature>
<keyword evidence="6" id="KW-1185">Reference proteome</keyword>
<evidence type="ECO:0000256" key="4">
    <source>
        <dbReference type="PIRSR" id="PIRSR001365-2"/>
    </source>
</evidence>
<dbReference type="GO" id="GO:0008747">
    <property type="term" value="F:N-acetylneuraminate lyase activity"/>
    <property type="evidence" value="ECO:0007669"/>
    <property type="project" value="TreeGrafter"/>
</dbReference>
<evidence type="ECO:0000313" key="6">
    <source>
        <dbReference type="Proteomes" id="UP000199679"/>
    </source>
</evidence>
<dbReference type="RefSeq" id="WP_091373462.1">
    <property type="nucleotide sequence ID" value="NZ_LT629740.1"/>
</dbReference>
<evidence type="ECO:0000313" key="5">
    <source>
        <dbReference type="EMBL" id="SDT17903.1"/>
    </source>
</evidence>
<organism evidence="5 6">
    <name type="scientific">Mucilaginibacter mallensis</name>
    <dbReference type="NCBI Taxonomy" id="652787"/>
    <lineage>
        <taxon>Bacteria</taxon>
        <taxon>Pseudomonadati</taxon>
        <taxon>Bacteroidota</taxon>
        <taxon>Sphingobacteriia</taxon>
        <taxon>Sphingobacteriales</taxon>
        <taxon>Sphingobacteriaceae</taxon>
        <taxon>Mucilaginibacter</taxon>
    </lineage>
</organism>
<dbReference type="PRINTS" id="PR00146">
    <property type="entry name" value="DHPICSNTHASE"/>
</dbReference>
<dbReference type="PANTHER" id="PTHR42849:SF1">
    <property type="entry name" value="N-ACETYLNEURAMINATE LYASE"/>
    <property type="match status" value="1"/>
</dbReference>
<dbReference type="GO" id="GO:0005829">
    <property type="term" value="C:cytosol"/>
    <property type="evidence" value="ECO:0007669"/>
    <property type="project" value="TreeGrafter"/>
</dbReference>
<evidence type="ECO:0000256" key="2">
    <source>
        <dbReference type="PIRNR" id="PIRNR001365"/>
    </source>
</evidence>
<evidence type="ECO:0000256" key="1">
    <source>
        <dbReference type="ARBA" id="ARBA00023239"/>
    </source>
</evidence>
<comment type="similarity">
    <text evidence="2">Belongs to the DapA family.</text>
</comment>
<dbReference type="Gene3D" id="3.20.20.70">
    <property type="entry name" value="Aldolase class I"/>
    <property type="match status" value="1"/>
</dbReference>
<dbReference type="AlphaFoldDB" id="A0A1H1Y8X4"/>